<dbReference type="AlphaFoldDB" id="A0A834W9V9"/>
<dbReference type="Gene3D" id="1.20.1050.10">
    <property type="match status" value="2"/>
</dbReference>
<evidence type="ECO:0000313" key="1">
    <source>
        <dbReference type="EMBL" id="KAF7809209.1"/>
    </source>
</evidence>
<name>A0A834W9V9_9FABA</name>
<dbReference type="Proteomes" id="UP000634136">
    <property type="component" value="Unassembled WGS sequence"/>
</dbReference>
<dbReference type="InterPro" id="IPR036282">
    <property type="entry name" value="Glutathione-S-Trfase_C_sf"/>
</dbReference>
<dbReference type="EMBL" id="JAAIUW010000011">
    <property type="protein sequence ID" value="KAF7809209.1"/>
    <property type="molecule type" value="Genomic_DNA"/>
</dbReference>
<dbReference type="GO" id="GO:0016740">
    <property type="term" value="F:transferase activity"/>
    <property type="evidence" value="ECO:0007669"/>
    <property type="project" value="UniProtKB-KW"/>
</dbReference>
<dbReference type="OrthoDB" id="4951845at2759"/>
<gene>
    <name evidence="1" type="ORF">G2W53_035952</name>
</gene>
<protein>
    <submittedName>
        <fullName evidence="1">Glutathione S-transferase U17-like</fullName>
    </submittedName>
</protein>
<accession>A0A834W9V9</accession>
<organism evidence="1 2">
    <name type="scientific">Senna tora</name>
    <dbReference type="NCBI Taxonomy" id="362788"/>
    <lineage>
        <taxon>Eukaryota</taxon>
        <taxon>Viridiplantae</taxon>
        <taxon>Streptophyta</taxon>
        <taxon>Embryophyta</taxon>
        <taxon>Tracheophyta</taxon>
        <taxon>Spermatophyta</taxon>
        <taxon>Magnoliopsida</taxon>
        <taxon>eudicotyledons</taxon>
        <taxon>Gunneridae</taxon>
        <taxon>Pentapetalae</taxon>
        <taxon>rosids</taxon>
        <taxon>fabids</taxon>
        <taxon>Fabales</taxon>
        <taxon>Fabaceae</taxon>
        <taxon>Caesalpinioideae</taxon>
        <taxon>Cassia clade</taxon>
        <taxon>Senna</taxon>
    </lineage>
</organism>
<keyword evidence="2" id="KW-1185">Reference proteome</keyword>
<evidence type="ECO:0000313" key="2">
    <source>
        <dbReference type="Proteomes" id="UP000634136"/>
    </source>
</evidence>
<proteinExistence type="predicted"/>
<keyword evidence="1" id="KW-0808">Transferase</keyword>
<reference evidence="1" key="1">
    <citation type="submission" date="2020-09" db="EMBL/GenBank/DDBJ databases">
        <title>Genome-Enabled Discovery of Anthraquinone Biosynthesis in Senna tora.</title>
        <authorList>
            <person name="Kang S.-H."/>
            <person name="Pandey R.P."/>
            <person name="Lee C.-M."/>
            <person name="Sim J.-S."/>
            <person name="Jeong J.-T."/>
            <person name="Choi B.-S."/>
            <person name="Jung M."/>
            <person name="Ginzburg D."/>
            <person name="Zhao K."/>
            <person name="Won S.Y."/>
            <person name="Oh T.-J."/>
            <person name="Yu Y."/>
            <person name="Kim N.-H."/>
            <person name="Lee O.R."/>
            <person name="Lee T.-H."/>
            <person name="Bashyal P."/>
            <person name="Kim T.-S."/>
            <person name="Lee W.-H."/>
            <person name="Kawkins C."/>
            <person name="Kim C.-K."/>
            <person name="Kim J.S."/>
            <person name="Ahn B.O."/>
            <person name="Rhee S.Y."/>
            <person name="Sohng J.K."/>
        </authorList>
    </citation>
    <scope>NUCLEOTIDE SEQUENCE</scope>
    <source>
        <tissue evidence="1">Leaf</tissue>
    </source>
</reference>
<dbReference type="SUPFAM" id="SSF47616">
    <property type="entry name" value="GST C-terminal domain-like"/>
    <property type="match status" value="1"/>
</dbReference>
<sequence length="135" mass="14938">MGCFLGWLRVTEISHGLKLLDHSKTHSSGPMGPKWFFSLKNILGCEDDEARKTYFEEVEEGLVRMEDALEKCSKGKAFFGGDQIGSKTPALVKWAENFGSDPNVKGLLPETEKLMEFAKLLQAKWKEAASAAAAK</sequence>
<comment type="caution">
    <text evidence="1">The sequence shown here is derived from an EMBL/GenBank/DDBJ whole genome shotgun (WGS) entry which is preliminary data.</text>
</comment>